<accession>A0A3M8DRH7</accession>
<dbReference type="EMBL" id="RHHQ01000007">
    <property type="protein sequence ID" value="RNB90652.1"/>
    <property type="molecule type" value="Genomic_DNA"/>
</dbReference>
<sequence length="163" mass="18419">MSTLYLSPRAHRQIQQAVSRNPGVETGGIMMGYQLNARDWLVTYASEPGPKAVHQPLTVVFDDSYLNNLVTRLQARSTRRWQYIGDWHSHTVRNLSPSRADKHTIATKAFEAKYGSKSPIMLIVGLGKQQQIQAKGFILAGSLRPFRQVTLYDREKQGDPQPI</sequence>
<keyword evidence="8" id="KW-1185">Reference proteome</keyword>
<comment type="caution">
    <text evidence="7">The sequence shown here is derived from an EMBL/GenBank/DDBJ whole genome shotgun (WGS) entry which is preliminary data.</text>
</comment>
<dbReference type="Proteomes" id="UP000271031">
    <property type="component" value="Unassembled WGS sequence"/>
</dbReference>
<name>A0A3M8DRH7_9BACL</name>
<organism evidence="7 8">
    <name type="scientific">Brevibacillus fluminis</name>
    <dbReference type="NCBI Taxonomy" id="511487"/>
    <lineage>
        <taxon>Bacteria</taxon>
        <taxon>Bacillati</taxon>
        <taxon>Bacillota</taxon>
        <taxon>Bacilli</taxon>
        <taxon>Bacillales</taxon>
        <taxon>Paenibacillaceae</taxon>
        <taxon>Brevibacillus</taxon>
    </lineage>
</organism>
<dbReference type="Gene3D" id="3.40.140.10">
    <property type="entry name" value="Cytidine Deaminase, domain 2"/>
    <property type="match status" value="1"/>
</dbReference>
<dbReference type="RefSeq" id="WP_122917579.1">
    <property type="nucleotide sequence ID" value="NZ_RHHQ01000007.1"/>
</dbReference>
<dbReference type="SUPFAM" id="SSF102712">
    <property type="entry name" value="JAB1/MPN domain"/>
    <property type="match status" value="1"/>
</dbReference>
<dbReference type="GO" id="GO:0006508">
    <property type="term" value="P:proteolysis"/>
    <property type="evidence" value="ECO:0007669"/>
    <property type="project" value="UniProtKB-KW"/>
</dbReference>
<keyword evidence="1" id="KW-0645">Protease</keyword>
<keyword evidence="5" id="KW-0482">Metalloprotease</keyword>
<evidence type="ECO:0000256" key="3">
    <source>
        <dbReference type="ARBA" id="ARBA00022801"/>
    </source>
</evidence>
<proteinExistence type="predicted"/>
<dbReference type="GO" id="GO:0046872">
    <property type="term" value="F:metal ion binding"/>
    <property type="evidence" value="ECO:0007669"/>
    <property type="project" value="UniProtKB-KW"/>
</dbReference>
<protein>
    <recommendedName>
        <fullName evidence="6">JAB domain-containing protein</fullName>
    </recommendedName>
</protein>
<evidence type="ECO:0000256" key="2">
    <source>
        <dbReference type="ARBA" id="ARBA00022723"/>
    </source>
</evidence>
<dbReference type="GO" id="GO:0008237">
    <property type="term" value="F:metallopeptidase activity"/>
    <property type="evidence" value="ECO:0007669"/>
    <property type="project" value="UniProtKB-KW"/>
</dbReference>
<evidence type="ECO:0000256" key="5">
    <source>
        <dbReference type="ARBA" id="ARBA00023049"/>
    </source>
</evidence>
<keyword evidence="3" id="KW-0378">Hydrolase</keyword>
<evidence type="ECO:0000256" key="4">
    <source>
        <dbReference type="ARBA" id="ARBA00022833"/>
    </source>
</evidence>
<keyword evidence="2" id="KW-0479">Metal-binding</keyword>
<dbReference type="OrthoDB" id="2472117at2"/>
<evidence type="ECO:0000313" key="8">
    <source>
        <dbReference type="Proteomes" id="UP000271031"/>
    </source>
</evidence>
<dbReference type="Pfam" id="PF14464">
    <property type="entry name" value="Prok-JAB"/>
    <property type="match status" value="1"/>
</dbReference>
<dbReference type="InterPro" id="IPR028090">
    <property type="entry name" value="JAB_dom_prok"/>
</dbReference>
<evidence type="ECO:0000256" key="1">
    <source>
        <dbReference type="ARBA" id="ARBA00022670"/>
    </source>
</evidence>
<evidence type="ECO:0000313" key="7">
    <source>
        <dbReference type="EMBL" id="RNB90652.1"/>
    </source>
</evidence>
<dbReference type="AlphaFoldDB" id="A0A3M8DRH7"/>
<keyword evidence="4" id="KW-0862">Zinc</keyword>
<reference evidence="7 8" key="1">
    <citation type="submission" date="2018-10" db="EMBL/GenBank/DDBJ databases">
        <title>Phylogenomics of Brevibacillus.</title>
        <authorList>
            <person name="Dunlap C."/>
        </authorList>
    </citation>
    <scope>NUCLEOTIDE SEQUENCE [LARGE SCALE GENOMIC DNA]</scope>
    <source>
        <strain evidence="7 8">JCM 15716</strain>
    </source>
</reference>
<feature type="domain" description="JAB" evidence="6">
    <location>
        <begin position="10"/>
        <end position="129"/>
    </location>
</feature>
<evidence type="ECO:0000259" key="6">
    <source>
        <dbReference type="Pfam" id="PF14464"/>
    </source>
</evidence>
<gene>
    <name evidence="7" type="ORF">EDM56_09170</name>
</gene>